<reference evidence="2" key="1">
    <citation type="journal article" date="2023" name="Insect Mol. Biol.">
        <title>Genome sequencing provides insights into the evolution of gene families encoding plant cell wall-degrading enzymes in longhorned beetles.</title>
        <authorList>
            <person name="Shin N.R."/>
            <person name="Okamura Y."/>
            <person name="Kirsch R."/>
            <person name="Pauchet Y."/>
        </authorList>
    </citation>
    <scope>NUCLEOTIDE SEQUENCE</scope>
    <source>
        <strain evidence="2">AMC_N1</strain>
    </source>
</reference>
<evidence type="ECO:0008006" key="4">
    <source>
        <dbReference type="Google" id="ProtNLM"/>
    </source>
</evidence>
<dbReference type="Pfam" id="PF10266">
    <property type="entry name" value="Strumpellin"/>
    <property type="match status" value="1"/>
</dbReference>
<evidence type="ECO:0000313" key="2">
    <source>
        <dbReference type="EMBL" id="KAJ8943604.1"/>
    </source>
</evidence>
<evidence type="ECO:0000313" key="3">
    <source>
        <dbReference type="Proteomes" id="UP001162162"/>
    </source>
</evidence>
<dbReference type="GO" id="GO:0007032">
    <property type="term" value="P:endosome organization"/>
    <property type="evidence" value="ECO:0007669"/>
    <property type="project" value="TreeGrafter"/>
</dbReference>
<gene>
    <name evidence="2" type="ORF">NQ318_006606</name>
</gene>
<dbReference type="Proteomes" id="UP001162162">
    <property type="component" value="Unassembled WGS sequence"/>
</dbReference>
<accession>A0AAV8XY50</accession>
<dbReference type="InterPro" id="IPR019393">
    <property type="entry name" value="WASH_strumpellin"/>
</dbReference>
<dbReference type="EMBL" id="JAPWTK010000284">
    <property type="protein sequence ID" value="KAJ8943604.1"/>
    <property type="molecule type" value="Genomic_DNA"/>
</dbReference>
<dbReference type="PANTHER" id="PTHR15691:SF6">
    <property type="entry name" value="WASH COMPLEX SUBUNIT 5"/>
    <property type="match status" value="1"/>
</dbReference>
<dbReference type="AlphaFoldDB" id="A0AAV8XY50"/>
<dbReference type="GO" id="GO:0071203">
    <property type="term" value="C:WASH complex"/>
    <property type="evidence" value="ECO:0007669"/>
    <property type="project" value="InterPro"/>
</dbReference>
<protein>
    <recommendedName>
        <fullName evidence="4">WASH complex subunit strumpellin</fullName>
    </recommendedName>
</protein>
<dbReference type="GO" id="GO:0051125">
    <property type="term" value="P:regulation of actin nucleation"/>
    <property type="evidence" value="ECO:0007669"/>
    <property type="project" value="TreeGrafter"/>
</dbReference>
<evidence type="ECO:0000256" key="1">
    <source>
        <dbReference type="ARBA" id="ARBA00006224"/>
    </source>
</evidence>
<comment type="caution">
    <text evidence="2">The sequence shown here is derived from an EMBL/GenBank/DDBJ whole genome shotgun (WGS) entry which is preliminary data.</text>
</comment>
<proteinExistence type="inferred from homology"/>
<sequence length="638" mass="73534">MADFLADNNICGQTVLQLVSRGNAIVAELLRLKDYIPKIYRLETKQDAQKYANIIMDFSYFKIAEAHEQKIENSEALTYLDEEFRDNHIEIITRFYLVFESIHTYVTDLNHFLDELDEGLYIHQTLESIFTDMEGKQLMCEALYLYGLMLLIVDTYFSGTIRERILVSYYRYTPQRRDTQSCIDEVCKLLRDTGYTTKKPIYYPEDYFKRIPIRSMYIDYVIGRLRSDDIYGQISVYPLPKHRSTALAAQASMLYVCLYFSPNILHSQTSVMREIIDKYFPDNWVISLYMGYTINLADQWEPFKAAKLALNNTLEPVNIKEYASNYGTSVSQLLKTTNLLLKEGTVTSETLLRDINNITNVLRECNVTVPAETVIAESKCDVVSSFKLLLNTAQLELTVKEVYKKLLSEKEQHWEELKDESHKSLVELSEVFSGTKPLTRIQKNENLQLWFMEISKQVETARAGHIPRGLLYKKMTDNISGLLKHILDSLLSFMMGDSGSSRKIVQLIQALEEVQEFHQLNSNMQVVQFLSETRKYLHQMIRNTNIKEDVLINLQIVGDLSYAWELIDSYTGIMQLGVKQEPTLVIKLRAVFLKLASALEVPLLRINQARSGTSPPCRSIIAASWRSTSGRCCRSSPT</sequence>
<dbReference type="GO" id="GO:0005768">
    <property type="term" value="C:endosome"/>
    <property type="evidence" value="ECO:0007669"/>
    <property type="project" value="TreeGrafter"/>
</dbReference>
<organism evidence="2 3">
    <name type="scientific">Aromia moschata</name>
    <dbReference type="NCBI Taxonomy" id="1265417"/>
    <lineage>
        <taxon>Eukaryota</taxon>
        <taxon>Metazoa</taxon>
        <taxon>Ecdysozoa</taxon>
        <taxon>Arthropoda</taxon>
        <taxon>Hexapoda</taxon>
        <taxon>Insecta</taxon>
        <taxon>Pterygota</taxon>
        <taxon>Neoptera</taxon>
        <taxon>Endopterygota</taxon>
        <taxon>Coleoptera</taxon>
        <taxon>Polyphaga</taxon>
        <taxon>Cucujiformia</taxon>
        <taxon>Chrysomeloidea</taxon>
        <taxon>Cerambycidae</taxon>
        <taxon>Cerambycinae</taxon>
        <taxon>Callichromatini</taxon>
        <taxon>Aromia</taxon>
    </lineage>
</organism>
<dbReference type="PANTHER" id="PTHR15691">
    <property type="entry name" value="WASH COMPLEX SUBUNIT 5"/>
    <property type="match status" value="1"/>
</dbReference>
<dbReference type="GO" id="GO:0140285">
    <property type="term" value="P:endosome fission"/>
    <property type="evidence" value="ECO:0007669"/>
    <property type="project" value="TreeGrafter"/>
</dbReference>
<name>A0AAV8XY50_9CUCU</name>
<comment type="similarity">
    <text evidence="1">Belongs to the strumpellin family.</text>
</comment>
<dbReference type="GO" id="GO:0030041">
    <property type="term" value="P:actin filament polymerization"/>
    <property type="evidence" value="ECO:0007669"/>
    <property type="project" value="TreeGrafter"/>
</dbReference>
<keyword evidence="3" id="KW-1185">Reference proteome</keyword>